<dbReference type="RefSeq" id="WP_307277440.1">
    <property type="nucleotide sequence ID" value="NZ_JAUSVX010000010.1"/>
</dbReference>
<name>A0ABU0JEA7_9HYPH</name>
<keyword evidence="1" id="KW-1133">Transmembrane helix</keyword>
<reference evidence="2 3" key="1">
    <citation type="submission" date="2023-07" db="EMBL/GenBank/DDBJ databases">
        <title>Genomic Encyclopedia of Type Strains, Phase IV (KMG-IV): sequencing the most valuable type-strain genomes for metagenomic binning, comparative biology and taxonomic classification.</title>
        <authorList>
            <person name="Goeker M."/>
        </authorList>
    </citation>
    <scope>NUCLEOTIDE SEQUENCE [LARGE SCALE GENOMIC DNA]</scope>
    <source>
        <strain evidence="2 3">DSM 19619</strain>
    </source>
</reference>
<keyword evidence="1" id="KW-0812">Transmembrane</keyword>
<accession>A0ABU0JEA7</accession>
<dbReference type="Proteomes" id="UP001242480">
    <property type="component" value="Unassembled WGS sequence"/>
</dbReference>
<evidence type="ECO:0000313" key="2">
    <source>
        <dbReference type="EMBL" id="MDQ0471748.1"/>
    </source>
</evidence>
<sequence>MPGSEPEACQRAVGAAKAALGLLKTVPPHGRLNEYKAALGTLKAAVAAAAAYRERPGSGRDAIEEGKLSRLWRAAAERIGPINPALAQLCRVTGAGWARAAVWDEPHHQDLVARLEAFVPLYVEALKPVRDHATAMGVLERLRRRLAADERACRAVRILAGSSWMVGASVVAPILSGIVLVAAIAGRLPVPVAAGLVVAGLLGLAAWGAARLRQERAFAGESFPALMRLVGRQMLPAAGLDHRRDARGRTAVKSQ</sequence>
<evidence type="ECO:0000313" key="3">
    <source>
        <dbReference type="Proteomes" id="UP001242480"/>
    </source>
</evidence>
<organism evidence="2 3">
    <name type="scientific">Labrys wisconsinensis</name>
    <dbReference type="NCBI Taxonomy" id="425677"/>
    <lineage>
        <taxon>Bacteria</taxon>
        <taxon>Pseudomonadati</taxon>
        <taxon>Pseudomonadota</taxon>
        <taxon>Alphaproteobacteria</taxon>
        <taxon>Hyphomicrobiales</taxon>
        <taxon>Xanthobacteraceae</taxon>
        <taxon>Labrys</taxon>
    </lineage>
</organism>
<comment type="caution">
    <text evidence="2">The sequence shown here is derived from an EMBL/GenBank/DDBJ whole genome shotgun (WGS) entry which is preliminary data.</text>
</comment>
<evidence type="ECO:0000256" key="1">
    <source>
        <dbReference type="SAM" id="Phobius"/>
    </source>
</evidence>
<proteinExistence type="predicted"/>
<feature type="transmembrane region" description="Helical" evidence="1">
    <location>
        <begin position="164"/>
        <end position="186"/>
    </location>
</feature>
<dbReference type="EMBL" id="JAUSVX010000010">
    <property type="protein sequence ID" value="MDQ0471748.1"/>
    <property type="molecule type" value="Genomic_DNA"/>
</dbReference>
<gene>
    <name evidence="2" type="ORF">QO011_004775</name>
</gene>
<keyword evidence="3" id="KW-1185">Reference proteome</keyword>
<keyword evidence="1" id="KW-0472">Membrane</keyword>
<feature type="transmembrane region" description="Helical" evidence="1">
    <location>
        <begin position="192"/>
        <end position="210"/>
    </location>
</feature>
<protein>
    <submittedName>
        <fullName evidence="2">Uncharacterized protein</fullName>
    </submittedName>
</protein>